<reference evidence="7" key="1">
    <citation type="submission" date="2016-10" db="EMBL/GenBank/DDBJ databases">
        <authorList>
            <person name="Varghese N."/>
            <person name="Submissions S."/>
        </authorList>
    </citation>
    <scope>NUCLEOTIDE SEQUENCE [LARGE SCALE GENOMIC DNA]</scope>
    <source>
        <strain evidence="7">DSM 10014</strain>
    </source>
</reference>
<sequence length="241" mass="25646">MTPPPALRLTGQHRIDARRLFDVDMTLAAGAWTCLLGPSGVGKSTVLRLLLGLETGGAFDGTITASDGQPLAGRISYMAQSDLLLPWLTVIDNIMIGDRLRGTTPDRDRASAMLARVGLQDHAHKKPAALSGGMRQRAALARTLLEDRAVVFLDEPFSALDAGTRAAMQELAAELLHGRTVLLVTHDPAEAARLADHILILSATGVQSWPVPALRAPRPVTAPEVWACQSALLSHLRGVPA</sequence>
<evidence type="ECO:0000256" key="2">
    <source>
        <dbReference type="ARBA" id="ARBA00022448"/>
    </source>
</evidence>
<dbReference type="PANTHER" id="PTHR42788:SF19">
    <property type="entry name" value="ALIPHATIC SULFONATES IMPORT ATP-BINDING PROTEIN SSUB 2"/>
    <property type="match status" value="1"/>
</dbReference>
<dbReference type="GO" id="GO:0016887">
    <property type="term" value="F:ATP hydrolysis activity"/>
    <property type="evidence" value="ECO:0007669"/>
    <property type="project" value="InterPro"/>
</dbReference>
<dbReference type="Pfam" id="PF00005">
    <property type="entry name" value="ABC_tran"/>
    <property type="match status" value="1"/>
</dbReference>
<dbReference type="InterPro" id="IPR003439">
    <property type="entry name" value="ABC_transporter-like_ATP-bd"/>
</dbReference>
<dbReference type="PANTHER" id="PTHR42788">
    <property type="entry name" value="TAURINE IMPORT ATP-BINDING PROTEIN-RELATED"/>
    <property type="match status" value="1"/>
</dbReference>
<proteinExistence type="inferred from homology"/>
<keyword evidence="3" id="KW-0547">Nucleotide-binding</keyword>
<dbReference type="InterPro" id="IPR027417">
    <property type="entry name" value="P-loop_NTPase"/>
</dbReference>
<dbReference type="GeneID" id="94021852"/>
<dbReference type="InterPro" id="IPR050166">
    <property type="entry name" value="ABC_transporter_ATP-bind"/>
</dbReference>
<evidence type="ECO:0000256" key="1">
    <source>
        <dbReference type="ARBA" id="ARBA00005417"/>
    </source>
</evidence>
<dbReference type="SMART" id="SM00382">
    <property type="entry name" value="AAA"/>
    <property type="match status" value="1"/>
</dbReference>
<dbReference type="SUPFAM" id="SSF52540">
    <property type="entry name" value="P-loop containing nucleoside triphosphate hydrolases"/>
    <property type="match status" value="1"/>
</dbReference>
<evidence type="ECO:0000313" key="7">
    <source>
        <dbReference type="Proteomes" id="UP000183076"/>
    </source>
</evidence>
<dbReference type="RefSeq" id="WP_074635050.1">
    <property type="nucleotide sequence ID" value="NZ_CP160849.1"/>
</dbReference>
<dbReference type="InterPro" id="IPR017871">
    <property type="entry name" value="ABC_transporter-like_CS"/>
</dbReference>
<evidence type="ECO:0000256" key="3">
    <source>
        <dbReference type="ARBA" id="ARBA00022741"/>
    </source>
</evidence>
<organism evidence="6 7">
    <name type="scientific">Sulfitobacter pontiacus</name>
    <dbReference type="NCBI Taxonomy" id="60137"/>
    <lineage>
        <taxon>Bacteria</taxon>
        <taxon>Pseudomonadati</taxon>
        <taxon>Pseudomonadota</taxon>
        <taxon>Alphaproteobacteria</taxon>
        <taxon>Rhodobacterales</taxon>
        <taxon>Roseobacteraceae</taxon>
        <taxon>Sulfitobacter</taxon>
    </lineage>
</organism>
<dbReference type="STRING" id="60137.SAMN04488041_102429"/>
<dbReference type="Proteomes" id="UP000183076">
    <property type="component" value="Unassembled WGS sequence"/>
</dbReference>
<name>A0A1H2UA14_9RHOB</name>
<evidence type="ECO:0000313" key="6">
    <source>
        <dbReference type="EMBL" id="SDW52449.1"/>
    </source>
</evidence>
<dbReference type="EMBL" id="FNNB01000002">
    <property type="protein sequence ID" value="SDW52449.1"/>
    <property type="molecule type" value="Genomic_DNA"/>
</dbReference>
<dbReference type="PROSITE" id="PS50893">
    <property type="entry name" value="ABC_TRANSPORTER_2"/>
    <property type="match status" value="1"/>
</dbReference>
<dbReference type="InterPro" id="IPR003593">
    <property type="entry name" value="AAA+_ATPase"/>
</dbReference>
<evidence type="ECO:0000259" key="5">
    <source>
        <dbReference type="PROSITE" id="PS50893"/>
    </source>
</evidence>
<dbReference type="PROSITE" id="PS00211">
    <property type="entry name" value="ABC_TRANSPORTER_1"/>
    <property type="match status" value="1"/>
</dbReference>
<feature type="domain" description="ABC transporter" evidence="5">
    <location>
        <begin position="1"/>
        <end position="228"/>
    </location>
</feature>
<protein>
    <submittedName>
        <fullName evidence="6">Putative hydroxymethylpyrimidine transport system ATP-binding protein</fullName>
    </submittedName>
</protein>
<gene>
    <name evidence="6" type="ORF">SAMN04488041_102429</name>
</gene>
<dbReference type="GO" id="GO:0005524">
    <property type="term" value="F:ATP binding"/>
    <property type="evidence" value="ECO:0007669"/>
    <property type="project" value="UniProtKB-KW"/>
</dbReference>
<evidence type="ECO:0000256" key="4">
    <source>
        <dbReference type="ARBA" id="ARBA00022840"/>
    </source>
</evidence>
<dbReference type="AlphaFoldDB" id="A0A1H2UA14"/>
<comment type="similarity">
    <text evidence="1">Belongs to the ABC transporter superfamily.</text>
</comment>
<accession>A0A1H2UA14</accession>
<keyword evidence="4 6" id="KW-0067">ATP-binding</keyword>
<keyword evidence="2" id="KW-0813">Transport</keyword>
<dbReference type="Gene3D" id="3.40.50.300">
    <property type="entry name" value="P-loop containing nucleotide triphosphate hydrolases"/>
    <property type="match status" value="1"/>
</dbReference>